<dbReference type="RefSeq" id="WP_189475344.1">
    <property type="nucleotide sequence ID" value="NZ_BMYM01000001.1"/>
</dbReference>
<dbReference type="GO" id="GO:0004753">
    <property type="term" value="F:saccharopine dehydrogenase activity"/>
    <property type="evidence" value="ECO:0007669"/>
    <property type="project" value="TreeGrafter"/>
</dbReference>
<dbReference type="SUPFAM" id="SSF55347">
    <property type="entry name" value="Glyceraldehyde-3-phosphate dehydrogenase-like, C-terminal domain"/>
    <property type="match status" value="1"/>
</dbReference>
<name>A0A919CIY1_9GAMM</name>
<dbReference type="AlphaFoldDB" id="A0A919CIY1"/>
<comment type="caution">
    <text evidence="4">The sequence shown here is derived from an EMBL/GenBank/DDBJ whole genome shotgun (WGS) entry which is preliminary data.</text>
</comment>
<dbReference type="Gene3D" id="3.30.360.10">
    <property type="entry name" value="Dihydrodipicolinate Reductase, domain 2"/>
    <property type="match status" value="1"/>
</dbReference>
<keyword evidence="1" id="KW-0560">Oxidoreductase</keyword>
<gene>
    <name evidence="4" type="ORF">GCM10007053_08020</name>
</gene>
<dbReference type="PANTHER" id="PTHR11133">
    <property type="entry name" value="SACCHAROPINE DEHYDROGENASE"/>
    <property type="match status" value="1"/>
</dbReference>
<evidence type="ECO:0000259" key="2">
    <source>
        <dbReference type="Pfam" id="PF03435"/>
    </source>
</evidence>
<dbReference type="InterPro" id="IPR032095">
    <property type="entry name" value="Sacchrp_dh-like_C"/>
</dbReference>
<dbReference type="GO" id="GO:0019878">
    <property type="term" value="P:lysine biosynthetic process via aminoadipic acid"/>
    <property type="evidence" value="ECO:0007669"/>
    <property type="project" value="TreeGrafter"/>
</dbReference>
<keyword evidence="5" id="KW-1185">Reference proteome</keyword>
<evidence type="ECO:0000313" key="4">
    <source>
        <dbReference type="EMBL" id="GHD28546.1"/>
    </source>
</evidence>
<proteinExistence type="predicted"/>
<dbReference type="Gene3D" id="3.40.50.720">
    <property type="entry name" value="NAD(P)-binding Rossmann-like Domain"/>
    <property type="match status" value="1"/>
</dbReference>
<dbReference type="Proteomes" id="UP000644693">
    <property type="component" value="Unassembled WGS sequence"/>
</dbReference>
<dbReference type="InterPro" id="IPR051168">
    <property type="entry name" value="AASS"/>
</dbReference>
<evidence type="ECO:0000259" key="3">
    <source>
        <dbReference type="Pfam" id="PF16653"/>
    </source>
</evidence>
<feature type="domain" description="Saccharopine dehydrogenase-like C-terminal" evidence="3">
    <location>
        <begin position="118"/>
        <end position="365"/>
    </location>
</feature>
<evidence type="ECO:0000256" key="1">
    <source>
        <dbReference type="ARBA" id="ARBA00023002"/>
    </source>
</evidence>
<dbReference type="PANTHER" id="PTHR11133:SF23">
    <property type="entry name" value="SACCHAROPINE DEHYDROGENASE [NAD(+), L-LYSINE-FORMING]"/>
    <property type="match status" value="1"/>
</dbReference>
<dbReference type="SUPFAM" id="SSF51735">
    <property type="entry name" value="NAD(P)-binding Rossmann-fold domains"/>
    <property type="match status" value="1"/>
</dbReference>
<dbReference type="Pfam" id="PF16653">
    <property type="entry name" value="Sacchrp_dh_C"/>
    <property type="match status" value="1"/>
</dbReference>
<protein>
    <recommendedName>
        <fullName evidence="6">Saccharopine dehydrogenase</fullName>
    </recommendedName>
</protein>
<dbReference type="InterPro" id="IPR036291">
    <property type="entry name" value="NAD(P)-bd_dom_sf"/>
</dbReference>
<accession>A0A919CIY1</accession>
<sequence>MATIHWLGAGLSSGPGIRRLASGPFTLHLWNRTPDKAHAILRGSPGKVDALDLESLAETLKPGDVLVSMLPADWHPTIAKLALKSGAHFVSSSYLSPAMNALHNDAAQKGLCLVNEVGLDPGLDHLMAHRLVGNLRASGLDSTGARVALRSWCGGFPAQANDFCYKFSWSPLGVLRALKTPAQCIQGGEVAQSSKPWEAISRYDMPWGNEQFEAYPNRDSLPFILAYHFDPGWHIEEFVRGTLRLPGWTDAWADIFATLDRGASDEDLARLSEHLWQNYAYAEHEADRVVLCVELEATLADGQQFHEASVIDVVGNEEDSAMARLVSLPVSYAVEDVLNNRMAAGVSAAPADAATIARWFDALAVQGDAVTHRKLA</sequence>
<dbReference type="Pfam" id="PF03435">
    <property type="entry name" value="Sacchrp_dh_NADP"/>
    <property type="match status" value="1"/>
</dbReference>
<evidence type="ECO:0008006" key="6">
    <source>
        <dbReference type="Google" id="ProtNLM"/>
    </source>
</evidence>
<dbReference type="InterPro" id="IPR005097">
    <property type="entry name" value="Sacchrp_dh_NADP-bd"/>
</dbReference>
<dbReference type="EMBL" id="BMYM01000001">
    <property type="protein sequence ID" value="GHD28546.1"/>
    <property type="molecule type" value="Genomic_DNA"/>
</dbReference>
<organism evidence="4 5">
    <name type="scientific">Parahalioglobus pacificus</name>
    <dbReference type="NCBI Taxonomy" id="930806"/>
    <lineage>
        <taxon>Bacteria</taxon>
        <taxon>Pseudomonadati</taxon>
        <taxon>Pseudomonadota</taxon>
        <taxon>Gammaproteobacteria</taxon>
        <taxon>Cellvibrionales</taxon>
        <taxon>Halieaceae</taxon>
        <taxon>Parahalioglobus</taxon>
    </lineage>
</organism>
<reference evidence="4" key="1">
    <citation type="journal article" date="2014" name="Int. J. Syst. Evol. Microbiol.">
        <title>Complete genome sequence of Corynebacterium casei LMG S-19264T (=DSM 44701T), isolated from a smear-ripened cheese.</title>
        <authorList>
            <consortium name="US DOE Joint Genome Institute (JGI-PGF)"/>
            <person name="Walter F."/>
            <person name="Albersmeier A."/>
            <person name="Kalinowski J."/>
            <person name="Ruckert C."/>
        </authorList>
    </citation>
    <scope>NUCLEOTIDE SEQUENCE</scope>
    <source>
        <strain evidence="4">KCTC 23430</strain>
    </source>
</reference>
<dbReference type="GO" id="GO:0005737">
    <property type="term" value="C:cytoplasm"/>
    <property type="evidence" value="ECO:0007669"/>
    <property type="project" value="TreeGrafter"/>
</dbReference>
<evidence type="ECO:0000313" key="5">
    <source>
        <dbReference type="Proteomes" id="UP000644693"/>
    </source>
</evidence>
<reference evidence="4" key="2">
    <citation type="submission" date="2020-09" db="EMBL/GenBank/DDBJ databases">
        <authorList>
            <person name="Sun Q."/>
            <person name="Kim S."/>
        </authorList>
    </citation>
    <scope>NUCLEOTIDE SEQUENCE</scope>
    <source>
        <strain evidence="4">KCTC 23430</strain>
    </source>
</reference>
<feature type="domain" description="Saccharopine dehydrogenase NADP binding" evidence="2">
    <location>
        <begin position="4"/>
        <end position="113"/>
    </location>
</feature>